<gene>
    <name evidence="1" type="ORF">VCR31J2_1310026</name>
</gene>
<accession>A0AA86WNB6</accession>
<name>A0AA86WNB6_9VIBR</name>
<dbReference type="EMBL" id="CCKJ01000037">
    <property type="protein sequence ID" value="CDT74548.1"/>
    <property type="molecule type" value="Genomic_DNA"/>
</dbReference>
<comment type="caution">
    <text evidence="1">The sequence shown here is derived from an EMBL/GenBank/DDBJ whole genome shotgun (WGS) entry which is preliminary data.</text>
</comment>
<keyword evidence="2" id="KW-1185">Reference proteome</keyword>
<organism evidence="1 2">
    <name type="scientific">Vibrio coralliirubri</name>
    <dbReference type="NCBI Taxonomy" id="1516159"/>
    <lineage>
        <taxon>Bacteria</taxon>
        <taxon>Pseudomonadati</taxon>
        <taxon>Pseudomonadota</taxon>
        <taxon>Gammaproteobacteria</taxon>
        <taxon>Vibrionales</taxon>
        <taxon>Vibrionaceae</taxon>
        <taxon>Vibrio</taxon>
    </lineage>
</organism>
<evidence type="ECO:0000313" key="2">
    <source>
        <dbReference type="Proteomes" id="UP000041625"/>
    </source>
</evidence>
<reference evidence="1 2" key="1">
    <citation type="submission" date="2014-06" db="EMBL/GenBank/DDBJ databases">
        <authorList>
            <person name="Le Roux F."/>
        </authorList>
    </citation>
    <scope>NUCLEOTIDE SEQUENCE [LARGE SCALE GENOMIC DNA]</scope>
    <source>
        <strain evidence="1 2">J2-31</strain>
    </source>
</reference>
<protein>
    <submittedName>
        <fullName evidence="1">Uncharacterized protein</fullName>
    </submittedName>
</protein>
<sequence length="43" mass="4861">MVSVAKKRESPSSVSCLGNYLAARLVENEKAIEVLQFQWPFYA</sequence>
<evidence type="ECO:0000313" key="1">
    <source>
        <dbReference type="EMBL" id="CDT74548.1"/>
    </source>
</evidence>
<proteinExistence type="predicted"/>
<dbReference type="Proteomes" id="UP000041625">
    <property type="component" value="Unassembled WGS sequence"/>
</dbReference>
<dbReference type="AlphaFoldDB" id="A0AA86WNB6"/>